<gene>
    <name evidence="1" type="ORF">KQI75_04035</name>
</gene>
<sequence>MVTAEEFEQVLQGIKELERLRKRWRELKERSLLGTSGISCGRTKGGHSDRVFDRIAALDELEREVKAREWQLIDRIYHPFYGYCWEDERPNAPRVWDILVSRCKGESWNSIGRAQGVQSSYCKRLVQQYRKRL</sequence>
<organism evidence="1 2">
    <name type="scientific">Butyricicoccus intestinisimiae</name>
    <dbReference type="NCBI Taxonomy" id="2841509"/>
    <lineage>
        <taxon>Bacteria</taxon>
        <taxon>Bacillati</taxon>
        <taxon>Bacillota</taxon>
        <taxon>Clostridia</taxon>
        <taxon>Eubacteriales</taxon>
        <taxon>Butyricicoccaceae</taxon>
        <taxon>Butyricicoccus</taxon>
    </lineage>
</organism>
<comment type="caution">
    <text evidence="1">The sequence shown here is derived from an EMBL/GenBank/DDBJ whole genome shotgun (WGS) entry which is preliminary data.</text>
</comment>
<evidence type="ECO:0000313" key="2">
    <source>
        <dbReference type="Proteomes" id="UP000783588"/>
    </source>
</evidence>
<evidence type="ECO:0000313" key="1">
    <source>
        <dbReference type="EMBL" id="MBU5489801.1"/>
    </source>
</evidence>
<dbReference type="EMBL" id="JAHLQI010000002">
    <property type="protein sequence ID" value="MBU5489801.1"/>
    <property type="molecule type" value="Genomic_DNA"/>
</dbReference>
<dbReference type="RefSeq" id="WP_216469455.1">
    <property type="nucleotide sequence ID" value="NZ_JAHLQI010000002.1"/>
</dbReference>
<keyword evidence="2" id="KW-1185">Reference proteome</keyword>
<proteinExistence type="predicted"/>
<reference evidence="1 2" key="1">
    <citation type="submission" date="2021-06" db="EMBL/GenBank/DDBJ databases">
        <authorList>
            <person name="Sun Q."/>
            <person name="Li D."/>
        </authorList>
    </citation>
    <scope>NUCLEOTIDE SEQUENCE [LARGE SCALE GENOMIC DNA]</scope>
    <source>
        <strain evidence="1 2">MSJd-7</strain>
    </source>
</reference>
<protein>
    <recommendedName>
        <fullName evidence="3">Sigma-70 family RNA polymerase sigma factor</fullName>
    </recommendedName>
</protein>
<evidence type="ECO:0008006" key="3">
    <source>
        <dbReference type="Google" id="ProtNLM"/>
    </source>
</evidence>
<accession>A0ABS6EQ62</accession>
<dbReference type="Proteomes" id="UP000783588">
    <property type="component" value="Unassembled WGS sequence"/>
</dbReference>
<name>A0ABS6EQ62_9FIRM</name>